<dbReference type="PANTHER" id="PTHR24148">
    <property type="entry name" value="ANKYRIN REPEAT DOMAIN-CONTAINING PROTEIN 39 HOMOLOG-RELATED"/>
    <property type="match status" value="1"/>
</dbReference>
<sequence>MQNTNSIYQSIGNRSIRLLSLKPGFPSETIECVLVTVEDVEDVPPYEAISYVWGTELAEDPIICNGVAMTVTRNLFDALRHLRPFPNWDSVIPWPAKHPLRRRVWSEFARNRNEQRENVSALRAWVWLDALCINQTDVKERATQVKMMRKIYEQAATVKIWLGKGDPISLRSAYHSSHIGRYGSVPVVLTFIAQALGNIQVGRNRLASMRPAEDSIYRNAAYGFPAPSAEEWSIVRAFFSNPWFQRVWVVQEVVLANNAVAILGDWEIQWSALGQAALWFQDKGYALPPASKYQPPKLDDLLPVSAAAGTWEMCMVPSHKLPLLDLLRDFRNRGATQPSDRVFAALGLAEEVSDSVEAHGSPLRASASDLIEPDYRKPIKDVYRDTARSLIIEHGDLLILSHASEPLRPQQFYWPSWVPDWRSPKATSEFSSPRNANAYNADDGEPLAIGIASDEDSIVLQGIQVDVINAYSDKLTSYGFGSKTYQEERDFVKAAWSLLPKNPVPDRSNGATANETLYSLILTLTAGLSNDSTPVGLGSSFSRDAENWFAEHLDYRIAATTISRLLKLTLLSDVDSGRFHQAFVRACTDRRFFVTEEGRMGMGPDTMKEGDIVTILFGGKVPYVLRPSESRYRFIGECYVPGLMSGEAVQRWRAGSREQAIFELF</sequence>
<dbReference type="OrthoDB" id="4850726at2759"/>
<dbReference type="InterPro" id="IPR052895">
    <property type="entry name" value="HetReg/Transcr_Mod"/>
</dbReference>
<gene>
    <name evidence="2" type="ORF">Egran_06182</name>
</gene>
<feature type="domain" description="Heterokaryon incompatibility" evidence="1">
    <location>
        <begin position="124"/>
        <end position="252"/>
    </location>
</feature>
<proteinExistence type="predicted"/>
<keyword evidence="3" id="KW-1185">Reference proteome</keyword>
<dbReference type="AlphaFoldDB" id="A0A232LPF5"/>
<protein>
    <recommendedName>
        <fullName evidence="1">Heterokaryon incompatibility domain-containing protein</fullName>
    </recommendedName>
</protein>
<dbReference type="Pfam" id="PF06985">
    <property type="entry name" value="HET"/>
    <property type="match status" value="1"/>
</dbReference>
<name>A0A232LPF5_9EURO</name>
<dbReference type="Pfam" id="PF26639">
    <property type="entry name" value="Het-6_barrel"/>
    <property type="match status" value="1"/>
</dbReference>
<evidence type="ECO:0000313" key="3">
    <source>
        <dbReference type="Proteomes" id="UP000243515"/>
    </source>
</evidence>
<dbReference type="InterPro" id="IPR010730">
    <property type="entry name" value="HET"/>
</dbReference>
<organism evidence="2 3">
    <name type="scientific">Elaphomyces granulatus</name>
    <dbReference type="NCBI Taxonomy" id="519963"/>
    <lineage>
        <taxon>Eukaryota</taxon>
        <taxon>Fungi</taxon>
        <taxon>Dikarya</taxon>
        <taxon>Ascomycota</taxon>
        <taxon>Pezizomycotina</taxon>
        <taxon>Eurotiomycetes</taxon>
        <taxon>Eurotiomycetidae</taxon>
        <taxon>Eurotiales</taxon>
        <taxon>Elaphomycetaceae</taxon>
        <taxon>Elaphomyces</taxon>
    </lineage>
</organism>
<evidence type="ECO:0000259" key="1">
    <source>
        <dbReference type="Pfam" id="PF06985"/>
    </source>
</evidence>
<dbReference type="Proteomes" id="UP000243515">
    <property type="component" value="Unassembled WGS sequence"/>
</dbReference>
<accession>A0A232LPF5</accession>
<dbReference type="EMBL" id="NPHW01006178">
    <property type="protein sequence ID" value="OXV06050.1"/>
    <property type="molecule type" value="Genomic_DNA"/>
</dbReference>
<dbReference type="PANTHER" id="PTHR24148:SF80">
    <property type="entry name" value="HETEROKARYON INCOMPATIBILITY DOMAIN-CONTAINING PROTEIN"/>
    <property type="match status" value="1"/>
</dbReference>
<comment type="caution">
    <text evidence="2">The sequence shown here is derived from an EMBL/GenBank/DDBJ whole genome shotgun (WGS) entry which is preliminary data.</text>
</comment>
<reference evidence="2 3" key="1">
    <citation type="journal article" date="2015" name="Environ. Microbiol.">
        <title>Metagenome sequence of Elaphomyces granulatus from sporocarp tissue reveals Ascomycota ectomycorrhizal fingerprints of genome expansion and a Proteobacteria-rich microbiome.</title>
        <authorList>
            <person name="Quandt C.A."/>
            <person name="Kohler A."/>
            <person name="Hesse C.N."/>
            <person name="Sharpton T.J."/>
            <person name="Martin F."/>
            <person name="Spatafora J.W."/>
        </authorList>
    </citation>
    <scope>NUCLEOTIDE SEQUENCE [LARGE SCALE GENOMIC DNA]</scope>
    <source>
        <strain evidence="2 3">OSC145934</strain>
    </source>
</reference>
<evidence type="ECO:0000313" key="2">
    <source>
        <dbReference type="EMBL" id="OXV06050.1"/>
    </source>
</evidence>